<evidence type="ECO:0000256" key="10">
    <source>
        <dbReference type="ARBA" id="ARBA00023098"/>
    </source>
</evidence>
<comment type="caution">
    <text evidence="16">The sequence shown here is derived from an EMBL/GenBank/DDBJ whole genome shotgun (WGS) entry which is preliminary data.</text>
</comment>
<feature type="binding site" evidence="13">
    <location>
        <position position="43"/>
    </location>
    <ligand>
        <name>Zn(2+)</name>
        <dbReference type="ChEBI" id="CHEBI:29105"/>
    </ligand>
</feature>
<dbReference type="InterPro" id="IPR029045">
    <property type="entry name" value="ClpP/crotonase-like_dom_sf"/>
</dbReference>
<evidence type="ECO:0000256" key="6">
    <source>
        <dbReference type="ARBA" id="ARBA00022771"/>
    </source>
</evidence>
<dbReference type="PANTHER" id="PTHR42995:SF5">
    <property type="entry name" value="ACETYL-COENZYME A CARBOXYLASE CARBOXYL TRANSFERASE SUBUNIT BETA, CHLOROPLASTIC"/>
    <property type="match status" value="1"/>
</dbReference>
<feature type="domain" description="CoA carboxyltransferase N-terminal" evidence="15">
    <location>
        <begin position="20"/>
        <end position="289"/>
    </location>
</feature>
<evidence type="ECO:0000313" key="17">
    <source>
        <dbReference type="Proteomes" id="UP001551675"/>
    </source>
</evidence>
<comment type="pathway">
    <text evidence="13">Lipid metabolism; malonyl-CoA biosynthesis; malonyl-CoA from acetyl-CoA: step 1/1.</text>
</comment>
<keyword evidence="8 13" id="KW-0862">Zinc</keyword>
<keyword evidence="11 13" id="KW-0275">Fatty acid biosynthesis</keyword>
<feature type="binding site" evidence="13">
    <location>
        <position position="24"/>
    </location>
    <ligand>
        <name>Zn(2+)</name>
        <dbReference type="ChEBI" id="CHEBI:29105"/>
    </ligand>
</feature>
<feature type="region of interest" description="Disordered" evidence="14">
    <location>
        <begin position="284"/>
        <end position="306"/>
    </location>
</feature>
<keyword evidence="16" id="KW-0436">Ligase</keyword>
<keyword evidence="3 13" id="KW-0808">Transferase</keyword>
<keyword evidence="4 13" id="KW-0479">Metal-binding</keyword>
<dbReference type="RefSeq" id="WP_358129907.1">
    <property type="nucleotide sequence ID" value="NZ_JBFALK010000002.1"/>
</dbReference>
<feature type="binding site" evidence="13">
    <location>
        <position position="46"/>
    </location>
    <ligand>
        <name>Zn(2+)</name>
        <dbReference type="ChEBI" id="CHEBI:29105"/>
    </ligand>
</feature>
<keyword evidence="6 13" id="KW-0863">Zinc-finger</keyword>
<evidence type="ECO:0000256" key="8">
    <source>
        <dbReference type="ARBA" id="ARBA00022833"/>
    </source>
</evidence>
<dbReference type="InterPro" id="IPR041010">
    <property type="entry name" value="Znf-ACC"/>
</dbReference>
<accession>A0ABV3G875</accession>
<evidence type="ECO:0000256" key="11">
    <source>
        <dbReference type="ARBA" id="ARBA00023160"/>
    </source>
</evidence>
<comment type="function">
    <text evidence="12 13">Component of the acetyl coenzyme A carboxylase (ACC) complex. Biotin carboxylase (BC) catalyzes the carboxylation of biotin on its carrier protein (BCCP) and then the CO(2) group is transferred by the transcarboxylase to acetyl-CoA to form malonyl-CoA.</text>
</comment>
<comment type="catalytic activity">
    <reaction evidence="13">
        <text>N(6)-carboxybiotinyl-L-lysyl-[protein] + acetyl-CoA = N(6)-biotinyl-L-lysyl-[protein] + malonyl-CoA</text>
        <dbReference type="Rhea" id="RHEA:54728"/>
        <dbReference type="Rhea" id="RHEA-COMP:10505"/>
        <dbReference type="Rhea" id="RHEA-COMP:10506"/>
        <dbReference type="ChEBI" id="CHEBI:57288"/>
        <dbReference type="ChEBI" id="CHEBI:57384"/>
        <dbReference type="ChEBI" id="CHEBI:83144"/>
        <dbReference type="ChEBI" id="CHEBI:83145"/>
        <dbReference type="EC" id="2.1.3.15"/>
    </reaction>
</comment>
<dbReference type="EC" id="2.1.3.15" evidence="13"/>
<dbReference type="GO" id="GO:0003989">
    <property type="term" value="F:acetyl-CoA carboxylase activity"/>
    <property type="evidence" value="ECO:0007669"/>
    <property type="project" value="UniProtKB-EC"/>
</dbReference>
<evidence type="ECO:0000256" key="1">
    <source>
        <dbReference type="ARBA" id="ARBA00004496"/>
    </source>
</evidence>
<evidence type="ECO:0000256" key="7">
    <source>
        <dbReference type="ARBA" id="ARBA00022832"/>
    </source>
</evidence>
<proteinExistence type="inferred from homology"/>
<keyword evidence="2 13" id="KW-0444">Lipid biosynthesis</keyword>
<keyword evidence="17" id="KW-1185">Reference proteome</keyword>
<feature type="binding site" evidence="13">
    <location>
        <position position="27"/>
    </location>
    <ligand>
        <name>Zn(2+)</name>
        <dbReference type="ChEBI" id="CHEBI:29105"/>
    </ligand>
</feature>
<sequence>MTSMMERSPGFPAAPSEEPDWMSCRRCRVLLYRKRFDRAGGVCPECGWHSPLSADRRVATLLDRESAVRVAPPETVHDPLSFVDLEPYADRLSKARARTGLDDAVQVVRGTIQGRPVVAAVMDFAFLGGSLGAAAGEAVAVAAETALADQAPLLLVTASGGARMQEGTLSLMQMAKTAGAMARLDEAGLLTISLITDPTYGGVAASFATLSDVLIAEPGARMGFAGPRVIEQTIRQKLPGDFQTAEFLLGHGLIDGVRARAELPYLLGTLLSATAAESAAAAGETVAGDGPVSGTRRTSRSAIHAA</sequence>
<dbReference type="Pfam" id="PF01039">
    <property type="entry name" value="Carboxyl_trans"/>
    <property type="match status" value="1"/>
</dbReference>
<dbReference type="PROSITE" id="PS50980">
    <property type="entry name" value="COA_CT_NTER"/>
    <property type="match status" value="1"/>
</dbReference>
<evidence type="ECO:0000259" key="15">
    <source>
        <dbReference type="PROSITE" id="PS50980"/>
    </source>
</evidence>
<name>A0ABV3G875_MICGL</name>
<dbReference type="Pfam" id="PF17848">
    <property type="entry name" value="Zn_ribbon_ACC"/>
    <property type="match status" value="1"/>
</dbReference>
<dbReference type="InterPro" id="IPR034733">
    <property type="entry name" value="AcCoA_carboxyl_beta"/>
</dbReference>
<comment type="cofactor">
    <cofactor evidence="13">
        <name>Zn(2+)</name>
        <dbReference type="ChEBI" id="CHEBI:29105"/>
    </cofactor>
    <text evidence="13">Binds 1 zinc ion per subunit.</text>
</comment>
<organism evidence="16 17">
    <name type="scientific">Microtetraspora glauca</name>
    <dbReference type="NCBI Taxonomy" id="1996"/>
    <lineage>
        <taxon>Bacteria</taxon>
        <taxon>Bacillati</taxon>
        <taxon>Actinomycetota</taxon>
        <taxon>Actinomycetes</taxon>
        <taxon>Streptosporangiales</taxon>
        <taxon>Streptosporangiaceae</taxon>
        <taxon>Microtetraspora</taxon>
    </lineage>
</organism>
<evidence type="ECO:0000256" key="13">
    <source>
        <dbReference type="HAMAP-Rule" id="MF_01395"/>
    </source>
</evidence>
<keyword evidence="13" id="KW-0963">Cytoplasm</keyword>
<evidence type="ECO:0000256" key="2">
    <source>
        <dbReference type="ARBA" id="ARBA00022516"/>
    </source>
</evidence>
<keyword evidence="9 13" id="KW-0067">ATP-binding</keyword>
<dbReference type="PRINTS" id="PR01070">
    <property type="entry name" value="ACCCTRFRASEB"/>
</dbReference>
<evidence type="ECO:0000256" key="5">
    <source>
        <dbReference type="ARBA" id="ARBA00022741"/>
    </source>
</evidence>
<dbReference type="SUPFAM" id="SSF52096">
    <property type="entry name" value="ClpP/crotonase"/>
    <property type="match status" value="1"/>
</dbReference>
<reference evidence="16 17" key="1">
    <citation type="submission" date="2024-06" db="EMBL/GenBank/DDBJ databases">
        <title>The Natural Products Discovery Center: Release of the First 8490 Sequenced Strains for Exploring Actinobacteria Biosynthetic Diversity.</title>
        <authorList>
            <person name="Kalkreuter E."/>
            <person name="Kautsar S.A."/>
            <person name="Yang D."/>
            <person name="Bader C.D."/>
            <person name="Teijaro C.N."/>
            <person name="Fluegel L."/>
            <person name="Davis C.M."/>
            <person name="Simpson J.R."/>
            <person name="Lauterbach L."/>
            <person name="Steele A.D."/>
            <person name="Gui C."/>
            <person name="Meng S."/>
            <person name="Li G."/>
            <person name="Viehrig K."/>
            <person name="Ye F."/>
            <person name="Su P."/>
            <person name="Kiefer A.F."/>
            <person name="Nichols A."/>
            <person name="Cepeda A.J."/>
            <person name="Yan W."/>
            <person name="Fan B."/>
            <person name="Jiang Y."/>
            <person name="Adhikari A."/>
            <person name="Zheng C.-J."/>
            <person name="Schuster L."/>
            <person name="Cowan T.M."/>
            <person name="Smanski M.J."/>
            <person name="Chevrette M.G."/>
            <person name="De Carvalho L.P.S."/>
            <person name="Shen B."/>
        </authorList>
    </citation>
    <scope>NUCLEOTIDE SEQUENCE [LARGE SCALE GENOMIC DNA]</scope>
    <source>
        <strain evidence="16 17">NPDC050100</strain>
    </source>
</reference>
<dbReference type="Gene3D" id="3.90.226.10">
    <property type="entry name" value="2-enoyl-CoA Hydratase, Chain A, domain 1"/>
    <property type="match status" value="1"/>
</dbReference>
<evidence type="ECO:0000256" key="4">
    <source>
        <dbReference type="ARBA" id="ARBA00022723"/>
    </source>
</evidence>
<comment type="subcellular location">
    <subcellularLocation>
        <location evidence="1 13">Cytoplasm</location>
    </subcellularLocation>
</comment>
<feature type="zinc finger region" description="C4-type" evidence="13">
    <location>
        <begin position="24"/>
        <end position="46"/>
    </location>
</feature>
<dbReference type="InterPro" id="IPR011762">
    <property type="entry name" value="COA_CT_N"/>
</dbReference>
<dbReference type="NCBIfam" id="TIGR00515">
    <property type="entry name" value="accD"/>
    <property type="match status" value="1"/>
</dbReference>
<evidence type="ECO:0000256" key="3">
    <source>
        <dbReference type="ARBA" id="ARBA00022679"/>
    </source>
</evidence>
<evidence type="ECO:0000256" key="14">
    <source>
        <dbReference type="SAM" id="MobiDB-lite"/>
    </source>
</evidence>
<evidence type="ECO:0000256" key="9">
    <source>
        <dbReference type="ARBA" id="ARBA00022840"/>
    </source>
</evidence>
<dbReference type="EMBL" id="JBFALK010000002">
    <property type="protein sequence ID" value="MEV0967845.1"/>
    <property type="molecule type" value="Genomic_DNA"/>
</dbReference>
<comment type="subunit">
    <text evidence="13">Acetyl-CoA carboxylase is a heterohexamer composed of biotin carboxyl carrier protein (AccB), biotin carboxylase (AccC) and two subunits each of ACCase subunit alpha (AccA) and ACCase subunit beta (AccD).</text>
</comment>
<evidence type="ECO:0000256" key="12">
    <source>
        <dbReference type="ARBA" id="ARBA00025280"/>
    </source>
</evidence>
<dbReference type="PANTHER" id="PTHR42995">
    <property type="entry name" value="ACETYL-COENZYME A CARBOXYLASE CARBOXYL TRANSFERASE SUBUNIT BETA, CHLOROPLASTIC"/>
    <property type="match status" value="1"/>
</dbReference>
<keyword evidence="10 13" id="KW-0443">Lipid metabolism</keyword>
<keyword evidence="5 13" id="KW-0547">Nucleotide-binding</keyword>
<dbReference type="InterPro" id="IPR000438">
    <property type="entry name" value="Acetyl_CoA_COase_Trfase_b_su"/>
</dbReference>
<dbReference type="HAMAP" id="MF_01395">
    <property type="entry name" value="AcetylCoA_CT_beta"/>
    <property type="match status" value="1"/>
</dbReference>
<keyword evidence="7 13" id="KW-0276">Fatty acid metabolism</keyword>
<comment type="similarity">
    <text evidence="13">Belongs to the AccD/PCCB family.</text>
</comment>
<evidence type="ECO:0000313" key="16">
    <source>
        <dbReference type="EMBL" id="MEV0967845.1"/>
    </source>
</evidence>
<gene>
    <name evidence="13 16" type="primary">accD</name>
    <name evidence="16" type="ORF">AB0I59_04360</name>
</gene>
<protein>
    <recommendedName>
        <fullName evidence="13">Acetyl-coenzyme A carboxylase carboxyl transferase subunit beta</fullName>
        <shortName evidence="13">ACCase subunit beta</shortName>
        <shortName evidence="13">Acetyl-CoA carboxylase carboxyltransferase subunit beta</shortName>
        <ecNumber evidence="13">2.1.3.15</ecNumber>
    </recommendedName>
</protein>
<dbReference type="Proteomes" id="UP001551675">
    <property type="component" value="Unassembled WGS sequence"/>
</dbReference>